<reference evidence="3" key="1">
    <citation type="submission" date="2022-11" db="UniProtKB">
        <authorList>
            <consortium name="WormBaseParasite"/>
        </authorList>
    </citation>
    <scope>IDENTIFICATION</scope>
</reference>
<dbReference type="CDD" id="cd00866">
    <property type="entry name" value="PEBP_euk"/>
    <property type="match status" value="1"/>
</dbReference>
<dbReference type="InterPro" id="IPR008914">
    <property type="entry name" value="PEBP"/>
</dbReference>
<dbReference type="Proteomes" id="UP000887540">
    <property type="component" value="Unplaced"/>
</dbReference>
<evidence type="ECO:0000313" key="2">
    <source>
        <dbReference type="Proteomes" id="UP000887540"/>
    </source>
</evidence>
<keyword evidence="1" id="KW-0732">Signal</keyword>
<dbReference type="PANTHER" id="PTHR11362:SF82">
    <property type="entry name" value="PHOSPHATIDYLETHANOLAMINE-BINDING PROTEIN 4"/>
    <property type="match status" value="1"/>
</dbReference>
<dbReference type="AlphaFoldDB" id="A0A914DSF3"/>
<proteinExistence type="predicted"/>
<organism evidence="2 3">
    <name type="scientific">Acrobeloides nanus</name>
    <dbReference type="NCBI Taxonomy" id="290746"/>
    <lineage>
        <taxon>Eukaryota</taxon>
        <taxon>Metazoa</taxon>
        <taxon>Ecdysozoa</taxon>
        <taxon>Nematoda</taxon>
        <taxon>Chromadorea</taxon>
        <taxon>Rhabditida</taxon>
        <taxon>Tylenchina</taxon>
        <taxon>Cephalobomorpha</taxon>
        <taxon>Cephaloboidea</taxon>
        <taxon>Cephalobidae</taxon>
        <taxon>Acrobeloides</taxon>
    </lineage>
</organism>
<sequence length="144" mass="15853">MLKTNRLVSLFLICCMTSVETNEDVYKQNEVVPDVISTAPRNLLKISYDSGVEVNLGNTLTPTQVKNAPKISWDAEPDSLYTLAMTDPDAPSRKDPRFREFEHWLVVNIPGNAVDQGDTIAEYIGSGPPAGTGLLLISFFILPL</sequence>
<dbReference type="InterPro" id="IPR035810">
    <property type="entry name" value="PEBP_euk"/>
</dbReference>
<accession>A0A914DSF3</accession>
<name>A0A914DSF3_9BILA</name>
<dbReference type="WBParaSite" id="ACRNAN_scaffold3681.g19282.t1">
    <property type="protein sequence ID" value="ACRNAN_scaffold3681.g19282.t1"/>
    <property type="gene ID" value="ACRNAN_scaffold3681.g19282"/>
</dbReference>
<evidence type="ECO:0000256" key="1">
    <source>
        <dbReference type="SAM" id="SignalP"/>
    </source>
</evidence>
<dbReference type="PANTHER" id="PTHR11362">
    <property type="entry name" value="PHOSPHATIDYLETHANOLAMINE-BINDING PROTEIN"/>
    <property type="match status" value="1"/>
</dbReference>
<protein>
    <submittedName>
        <fullName evidence="3">Phosphatidylethanolamine-binding protein</fullName>
    </submittedName>
</protein>
<keyword evidence="2" id="KW-1185">Reference proteome</keyword>
<evidence type="ECO:0000313" key="3">
    <source>
        <dbReference type="WBParaSite" id="ACRNAN_scaffold3681.g19282.t1"/>
    </source>
</evidence>
<dbReference type="Gene3D" id="3.90.280.10">
    <property type="entry name" value="PEBP-like"/>
    <property type="match status" value="1"/>
</dbReference>
<dbReference type="SUPFAM" id="SSF49777">
    <property type="entry name" value="PEBP-like"/>
    <property type="match status" value="1"/>
</dbReference>
<dbReference type="InterPro" id="IPR036610">
    <property type="entry name" value="PEBP-like_sf"/>
</dbReference>
<feature type="chain" id="PRO_5037939309" evidence="1">
    <location>
        <begin position="22"/>
        <end position="144"/>
    </location>
</feature>
<feature type="signal peptide" evidence="1">
    <location>
        <begin position="1"/>
        <end position="21"/>
    </location>
</feature>
<dbReference type="Pfam" id="PF01161">
    <property type="entry name" value="PBP"/>
    <property type="match status" value="1"/>
</dbReference>